<reference evidence="6 7" key="1">
    <citation type="journal article" date="2021" name="Microbiol. Resour. Announc.">
        <title>Complete Genome Sequences of Two Rhodococcus sp. Strains with Large and Linear Chromosomes, Isolated from Apple Rhizosphere.</title>
        <authorList>
            <person name="Benning S."/>
            <person name="Brugnone N."/>
            <person name="Siani R."/>
            <person name="Kublik S."/>
            <person name="Schloter M."/>
            <person name="Rad V."/>
        </authorList>
    </citation>
    <scope>NUCLEOTIDE SEQUENCE [LARGE SCALE GENOMIC DNA]</scope>
    <source>
        <strain evidence="6 7">R79</strain>
    </source>
</reference>
<dbReference type="EMBL" id="CP070619">
    <property type="protein sequence ID" value="QSE94116.1"/>
    <property type="molecule type" value="Genomic_DNA"/>
</dbReference>
<keyword evidence="1" id="KW-0805">Transcription regulation</keyword>
<name>A0A974ZXH0_9NOCA</name>
<keyword evidence="2" id="KW-0238">DNA-binding</keyword>
<accession>A0A974ZXH0</accession>
<sequence length="264" mass="28198">MWDNGGVTEPTNDIPPGTQTLARGLAVIRAVSDGAQDLRAVVDHTGLGRSTAHRLVQLLVHEGYLRSGSRGYTLGPTLIELGFKALHGNPLPVVARPILEELSAHVHDTVHLAVEDGGSVLYLDKLPGSRGAEMRSRIGHRMPLTRAGVGKALLLDSAERWDALYESDAAQAPRPPARGHGAHADFRKRMEDYARIGAAMDLEDNEPGIRCVAAPVRDASCAIVGAISVSATSPYMPDERMRGLVPVVCRAAGRISAALGYREI</sequence>
<keyword evidence="7" id="KW-1185">Reference proteome</keyword>
<dbReference type="PROSITE" id="PS51077">
    <property type="entry name" value="HTH_ICLR"/>
    <property type="match status" value="1"/>
</dbReference>
<protein>
    <submittedName>
        <fullName evidence="6">IclR family transcriptional regulator</fullName>
    </submittedName>
</protein>
<dbReference type="Pfam" id="PF01614">
    <property type="entry name" value="IclR_C"/>
    <property type="match status" value="1"/>
</dbReference>
<dbReference type="SUPFAM" id="SSF55781">
    <property type="entry name" value="GAF domain-like"/>
    <property type="match status" value="1"/>
</dbReference>
<evidence type="ECO:0000259" key="4">
    <source>
        <dbReference type="PROSITE" id="PS51077"/>
    </source>
</evidence>
<gene>
    <name evidence="6" type="ORF">JWS13_38715</name>
</gene>
<keyword evidence="3" id="KW-0804">Transcription</keyword>
<dbReference type="Pfam" id="PF09339">
    <property type="entry name" value="HTH_IclR"/>
    <property type="match status" value="1"/>
</dbReference>
<dbReference type="SUPFAM" id="SSF46785">
    <property type="entry name" value="Winged helix' DNA-binding domain"/>
    <property type="match status" value="1"/>
</dbReference>
<feature type="domain" description="IclR-ED" evidence="5">
    <location>
        <begin position="77"/>
        <end position="261"/>
    </location>
</feature>
<reference evidence="6 7" key="2">
    <citation type="journal article" date="2022" name="Arch. Microbiol.">
        <title>Rhodococcus pseudokoreensis sp. nov. isolated from the rhizosphere of young M26 apple rootstocks.</title>
        <authorList>
            <person name="Kampfer P."/>
            <person name="Glaeser S.P."/>
            <person name="Blom J."/>
            <person name="Wolf J."/>
            <person name="Benning S."/>
            <person name="Schloter M."/>
            <person name="Neumann-Schaal M."/>
        </authorList>
    </citation>
    <scope>NUCLEOTIDE SEQUENCE [LARGE SCALE GENOMIC DNA]</scope>
    <source>
        <strain evidence="6 7">R79</strain>
    </source>
</reference>
<dbReference type="InterPro" id="IPR036388">
    <property type="entry name" value="WH-like_DNA-bd_sf"/>
</dbReference>
<dbReference type="InterPro" id="IPR005471">
    <property type="entry name" value="Tscrpt_reg_IclR_N"/>
</dbReference>
<evidence type="ECO:0000313" key="6">
    <source>
        <dbReference type="EMBL" id="QSE94116.1"/>
    </source>
</evidence>
<evidence type="ECO:0000256" key="2">
    <source>
        <dbReference type="ARBA" id="ARBA00023125"/>
    </source>
</evidence>
<feature type="domain" description="HTH iclR-type" evidence="4">
    <location>
        <begin position="18"/>
        <end position="76"/>
    </location>
</feature>
<organism evidence="6 7">
    <name type="scientific">Rhodococcus pseudokoreensis</name>
    <dbReference type="NCBI Taxonomy" id="2811421"/>
    <lineage>
        <taxon>Bacteria</taxon>
        <taxon>Bacillati</taxon>
        <taxon>Actinomycetota</taxon>
        <taxon>Actinomycetes</taxon>
        <taxon>Mycobacteriales</taxon>
        <taxon>Nocardiaceae</taxon>
        <taxon>Rhodococcus</taxon>
    </lineage>
</organism>
<dbReference type="PANTHER" id="PTHR30136:SF35">
    <property type="entry name" value="HTH-TYPE TRANSCRIPTIONAL REGULATOR RV1719"/>
    <property type="match status" value="1"/>
</dbReference>
<evidence type="ECO:0000259" key="5">
    <source>
        <dbReference type="PROSITE" id="PS51078"/>
    </source>
</evidence>
<dbReference type="Gene3D" id="1.10.10.10">
    <property type="entry name" value="Winged helix-like DNA-binding domain superfamily/Winged helix DNA-binding domain"/>
    <property type="match status" value="1"/>
</dbReference>
<dbReference type="PANTHER" id="PTHR30136">
    <property type="entry name" value="HELIX-TURN-HELIX TRANSCRIPTIONAL REGULATOR, ICLR FAMILY"/>
    <property type="match status" value="1"/>
</dbReference>
<dbReference type="InterPro" id="IPR029016">
    <property type="entry name" value="GAF-like_dom_sf"/>
</dbReference>
<dbReference type="InterPro" id="IPR036390">
    <property type="entry name" value="WH_DNA-bd_sf"/>
</dbReference>
<evidence type="ECO:0000313" key="7">
    <source>
        <dbReference type="Proteomes" id="UP000662986"/>
    </source>
</evidence>
<dbReference type="SMART" id="SM00346">
    <property type="entry name" value="HTH_ICLR"/>
    <property type="match status" value="1"/>
</dbReference>
<dbReference type="Gene3D" id="3.30.450.40">
    <property type="match status" value="1"/>
</dbReference>
<dbReference type="InterPro" id="IPR014757">
    <property type="entry name" value="Tscrpt_reg_IclR_C"/>
</dbReference>
<evidence type="ECO:0000256" key="1">
    <source>
        <dbReference type="ARBA" id="ARBA00023015"/>
    </source>
</evidence>
<dbReference type="PROSITE" id="PS51078">
    <property type="entry name" value="ICLR_ED"/>
    <property type="match status" value="1"/>
</dbReference>
<proteinExistence type="predicted"/>
<dbReference type="InterPro" id="IPR050707">
    <property type="entry name" value="HTH_MetabolicPath_Reg"/>
</dbReference>
<dbReference type="Proteomes" id="UP000662986">
    <property type="component" value="Chromosome"/>
</dbReference>
<dbReference type="RefSeq" id="WP_206010561.1">
    <property type="nucleotide sequence ID" value="NZ_CP070619.1"/>
</dbReference>
<evidence type="ECO:0000256" key="3">
    <source>
        <dbReference type="ARBA" id="ARBA00023163"/>
    </source>
</evidence>